<dbReference type="AlphaFoldDB" id="A0A0C3RP42"/>
<organism evidence="2 3">
    <name type="scientific">Phlebiopsis gigantea (strain 11061_1 CR5-6)</name>
    <name type="common">White-rot fungus</name>
    <name type="synonym">Peniophora gigantea</name>
    <dbReference type="NCBI Taxonomy" id="745531"/>
    <lineage>
        <taxon>Eukaryota</taxon>
        <taxon>Fungi</taxon>
        <taxon>Dikarya</taxon>
        <taxon>Basidiomycota</taxon>
        <taxon>Agaricomycotina</taxon>
        <taxon>Agaricomycetes</taxon>
        <taxon>Polyporales</taxon>
        <taxon>Phanerochaetaceae</taxon>
        <taxon>Phlebiopsis</taxon>
    </lineage>
</organism>
<dbReference type="HOGENOM" id="CLU_856751_0_0_1"/>
<dbReference type="EMBL" id="KN840895">
    <property type="protein sequence ID" value="KIP01151.1"/>
    <property type="molecule type" value="Genomic_DNA"/>
</dbReference>
<feature type="compositionally biased region" description="Basic and acidic residues" evidence="1">
    <location>
        <begin position="24"/>
        <end position="35"/>
    </location>
</feature>
<feature type="non-terminal residue" evidence="2">
    <location>
        <position position="1"/>
    </location>
</feature>
<name>A0A0C3RP42_PHLG1</name>
<feature type="region of interest" description="Disordered" evidence="1">
    <location>
        <begin position="19"/>
        <end position="39"/>
    </location>
</feature>
<reference evidence="2 3" key="1">
    <citation type="journal article" date="2014" name="PLoS Genet.">
        <title>Analysis of the Phlebiopsis gigantea genome, transcriptome and secretome provides insight into its pioneer colonization strategies of wood.</title>
        <authorList>
            <person name="Hori C."/>
            <person name="Ishida T."/>
            <person name="Igarashi K."/>
            <person name="Samejima M."/>
            <person name="Suzuki H."/>
            <person name="Master E."/>
            <person name="Ferreira P."/>
            <person name="Ruiz-Duenas F.J."/>
            <person name="Held B."/>
            <person name="Canessa P."/>
            <person name="Larrondo L.F."/>
            <person name="Schmoll M."/>
            <person name="Druzhinina I.S."/>
            <person name="Kubicek C.P."/>
            <person name="Gaskell J.A."/>
            <person name="Kersten P."/>
            <person name="St John F."/>
            <person name="Glasner J."/>
            <person name="Sabat G."/>
            <person name="Splinter BonDurant S."/>
            <person name="Syed K."/>
            <person name="Yadav J."/>
            <person name="Mgbeahuruike A.C."/>
            <person name="Kovalchuk A."/>
            <person name="Asiegbu F.O."/>
            <person name="Lackner G."/>
            <person name="Hoffmeister D."/>
            <person name="Rencoret J."/>
            <person name="Gutierrez A."/>
            <person name="Sun H."/>
            <person name="Lindquist E."/>
            <person name="Barry K."/>
            <person name="Riley R."/>
            <person name="Grigoriev I.V."/>
            <person name="Henrissat B."/>
            <person name="Kues U."/>
            <person name="Berka R.M."/>
            <person name="Martinez A.T."/>
            <person name="Covert S.F."/>
            <person name="Blanchette R.A."/>
            <person name="Cullen D."/>
        </authorList>
    </citation>
    <scope>NUCLEOTIDE SEQUENCE [LARGE SCALE GENOMIC DNA]</scope>
    <source>
        <strain evidence="2 3">11061_1 CR5-6</strain>
    </source>
</reference>
<evidence type="ECO:0000313" key="3">
    <source>
        <dbReference type="Proteomes" id="UP000053257"/>
    </source>
</evidence>
<keyword evidence="3" id="KW-1185">Reference proteome</keyword>
<proteinExistence type="predicted"/>
<gene>
    <name evidence="2" type="ORF">PHLGIDRAFT_17407</name>
</gene>
<protein>
    <submittedName>
        <fullName evidence="2">Uncharacterized protein</fullName>
    </submittedName>
</protein>
<sequence length="325" mass="35762">GAEKDVLRRDRVENVKFGWEGEGEDGRKGDDREGTIRLGGDSAGPCAKVRLLDGGHQGRVGSLDARVHLLEAQIHKLRVRRYWRNGRCRHTSAMILYELHMSRKRAGTSRWSSEYHDVALVKVVDGDSERVTDAIGPVRLRSPVSTAALAVLHVVTTRPRHRRLRLYVSAASSTARRGSEASWTVFAQRYPQCQPTSSPCAHRVCLLPPFSMVLRSEASVASLICAPRRLELEKCLVGVESRVTSNRMRKETPCGDETGQGPQVAANNDVARLRSASWLTKAGIIWCSVHLVCLFAREATQATEVVSRETASSSAVIVWAACGVS</sequence>
<evidence type="ECO:0000313" key="2">
    <source>
        <dbReference type="EMBL" id="KIP01151.1"/>
    </source>
</evidence>
<accession>A0A0C3RP42</accession>
<dbReference type="Proteomes" id="UP000053257">
    <property type="component" value="Unassembled WGS sequence"/>
</dbReference>
<evidence type="ECO:0000256" key="1">
    <source>
        <dbReference type="SAM" id="MobiDB-lite"/>
    </source>
</evidence>